<organism evidence="2 4">
    <name type="scientific">Neospora caninum (strain Liverpool)</name>
    <dbReference type="NCBI Taxonomy" id="572307"/>
    <lineage>
        <taxon>Eukaryota</taxon>
        <taxon>Sar</taxon>
        <taxon>Alveolata</taxon>
        <taxon>Apicomplexa</taxon>
        <taxon>Conoidasida</taxon>
        <taxon>Coccidia</taxon>
        <taxon>Eucoccidiorida</taxon>
        <taxon>Eimeriorina</taxon>
        <taxon>Sarcocystidae</taxon>
        <taxon>Neospora</taxon>
    </lineage>
</organism>
<dbReference type="eggNOG" id="ENOG502SSGS">
    <property type="taxonomic scope" value="Eukaryota"/>
</dbReference>
<accession>F0VLI0</accession>
<dbReference type="EMBL" id="LN714485">
    <property type="protein sequence ID" value="CEL68807.1"/>
    <property type="molecule type" value="Genomic_DNA"/>
</dbReference>
<gene>
    <name evidence="3" type="ORF">BN1204_045410</name>
    <name evidence="2" type="ORF">NCLIV_045410</name>
</gene>
<keyword evidence="2" id="KW-0378">Hydrolase</keyword>
<dbReference type="OMA" id="NRVRHEW"/>
<feature type="compositionally biased region" description="Basic and acidic residues" evidence="1">
    <location>
        <begin position="192"/>
        <end position="201"/>
    </location>
</feature>
<feature type="region of interest" description="Disordered" evidence="1">
    <location>
        <begin position="427"/>
        <end position="452"/>
    </location>
</feature>
<dbReference type="AlphaFoldDB" id="F0VLI0"/>
<keyword evidence="4" id="KW-1185">Reference proteome</keyword>
<feature type="region of interest" description="Disordered" evidence="1">
    <location>
        <begin position="27"/>
        <end position="48"/>
    </location>
</feature>
<name>F0VLI0_NEOCL</name>
<dbReference type="InParanoid" id="F0VLI0"/>
<protein>
    <submittedName>
        <fullName evidence="2">ATP-dependent Clp protease proteolytic subunit,related</fullName>
    </submittedName>
</protein>
<feature type="compositionally biased region" description="Basic and acidic residues" evidence="1">
    <location>
        <begin position="528"/>
        <end position="545"/>
    </location>
</feature>
<dbReference type="RefSeq" id="XP_003884139.1">
    <property type="nucleotide sequence ID" value="XM_003884090.1"/>
</dbReference>
<feature type="region of interest" description="Disordered" evidence="1">
    <location>
        <begin position="514"/>
        <end position="546"/>
    </location>
</feature>
<dbReference type="VEuPathDB" id="ToxoDB:NCLIV_045410"/>
<reference evidence="2" key="2">
    <citation type="submission" date="2011-03" db="EMBL/GenBank/DDBJ databases">
        <title>Comparative genomics and transcriptomics of Neospora caninum and Toxoplasma gondii.</title>
        <authorList>
            <person name="Reid A.J."/>
            <person name="Sohal A."/>
            <person name="Harris D."/>
            <person name="Quail M."/>
            <person name="Sanders M."/>
            <person name="Berriman M."/>
            <person name="Wastling J.M."/>
            <person name="Pain A."/>
        </authorList>
    </citation>
    <scope>NUCLEOTIDE SEQUENCE</scope>
    <source>
        <strain evidence="2">Liverpool</strain>
    </source>
</reference>
<evidence type="ECO:0000313" key="4">
    <source>
        <dbReference type="Proteomes" id="UP000007494"/>
    </source>
</evidence>
<evidence type="ECO:0000256" key="1">
    <source>
        <dbReference type="SAM" id="MobiDB-lite"/>
    </source>
</evidence>
<reference evidence="4" key="3">
    <citation type="journal article" date="2012" name="PLoS Pathog.">
        <title>Comparative genomics of the apicomplexan parasites Toxoplasma gondii and Neospora caninum: Coccidia differing in host range and transmission strategy.</title>
        <authorList>
            <person name="Reid A.J."/>
            <person name="Vermont S.J."/>
            <person name="Cotton J.A."/>
            <person name="Harris D."/>
            <person name="Hill-Cawthorne G.A."/>
            <person name="Konen-Waisman S."/>
            <person name="Latham S.M."/>
            <person name="Mourier T."/>
            <person name="Norton R."/>
            <person name="Quail M.A."/>
            <person name="Sanders M."/>
            <person name="Shanmugam D."/>
            <person name="Sohal A."/>
            <person name="Wasmuth J.D."/>
            <person name="Brunk B."/>
            <person name="Grigg M.E."/>
            <person name="Howard J.C."/>
            <person name="Parkinson J."/>
            <person name="Roos D.S."/>
            <person name="Trees A.J."/>
            <person name="Berriman M."/>
            <person name="Pain A."/>
            <person name="Wastling J.M."/>
        </authorList>
    </citation>
    <scope>NUCLEOTIDE SEQUENCE [LARGE SCALE GENOMIC DNA]</scope>
    <source>
        <strain evidence="4">Liverpool</strain>
    </source>
</reference>
<evidence type="ECO:0000313" key="2">
    <source>
        <dbReference type="EMBL" id="CBZ54108.1"/>
    </source>
</evidence>
<reference evidence="2" key="1">
    <citation type="submission" date="2011-02" db="EMBL/GenBank/DDBJ databases">
        <authorList>
            <person name="Aslett M."/>
        </authorList>
    </citation>
    <scope>NUCLEOTIDE SEQUENCE</scope>
    <source>
        <strain evidence="2">Liverpool</strain>
    </source>
</reference>
<feature type="compositionally biased region" description="Basic and acidic residues" evidence="1">
    <location>
        <begin position="215"/>
        <end position="231"/>
    </location>
</feature>
<feature type="region of interest" description="Disordered" evidence="1">
    <location>
        <begin position="192"/>
        <end position="231"/>
    </location>
</feature>
<reference evidence="3" key="4">
    <citation type="journal article" date="2015" name="PLoS ONE">
        <title>Comprehensive Evaluation of Toxoplasma gondii VEG and Neospora caninum LIV Genomes with Tachyzoite Stage Transcriptome and Proteome Defines Novel Transcript Features.</title>
        <authorList>
            <person name="Ramaprasad A."/>
            <person name="Mourier T."/>
            <person name="Naeem R."/>
            <person name="Malas T.B."/>
            <person name="Moussa E."/>
            <person name="Panigrahi A."/>
            <person name="Vermont S.J."/>
            <person name="Otto T.D."/>
            <person name="Wastling J."/>
            <person name="Pain A."/>
        </authorList>
    </citation>
    <scope>NUCLEOTIDE SEQUENCE</scope>
    <source>
        <strain evidence="3">Liverpool</strain>
    </source>
</reference>
<keyword evidence="2" id="KW-0645">Protease</keyword>
<dbReference type="GO" id="GO:0008233">
    <property type="term" value="F:peptidase activity"/>
    <property type="evidence" value="ECO:0007669"/>
    <property type="project" value="UniProtKB-KW"/>
</dbReference>
<dbReference type="Proteomes" id="UP000007494">
    <property type="component" value="Chromosome X"/>
</dbReference>
<dbReference type="GO" id="GO:0006508">
    <property type="term" value="P:proteolysis"/>
    <property type="evidence" value="ECO:0007669"/>
    <property type="project" value="UniProtKB-KW"/>
</dbReference>
<feature type="compositionally biased region" description="Low complexity" evidence="1">
    <location>
        <begin position="30"/>
        <end position="48"/>
    </location>
</feature>
<sequence length="801" mass="89808">MYTPECLGGARIHFRAFSTAAAETSSVADSQASNASTPSQAPSSSRSQSAVLSRSLRQAFPYVLPVFRPLQALAALPVWQQGTSPRSVELRSVSVRLAHALMPPFSTETEELWCTYTRRLLASPAAASATSFASSEDEKHVEQSQKARRSPVQLSLDLGLQIARLLASRNVVVADAWKDLFASMDPLLGDMRQRQEERQREVPSAAAGRAMVPKETAEDGDAAKGEGGEVAETDAKENFEDVLLKLCEASNRVRHEWVWGTEQLMLHARRQLPLMEAPEAARLLHALAASRSTSESVVARLAEAFVFLWEGDLSAKVEPAAGLQLLETLAMKKAMERDFVRDLSRRMHCYLHLGLLTPFEKTRLAAVYRQLELRHFTFFRHLAEEILHQNSHRQRLLALGRSEPSADAQQAEKQLQRRLRLARLQQELNPSKKKPADSTASPPPSSSSSSLSLEQGIGEWRWYEYGRPGYVMGLGLQQDFSPSGVLLTSQVVPLVTREKVAELRRMGLRGAALPAAAPPVQEPSAEAAQREDANPEKETFPRSEHFSPSGIKEFTLGQMAVIADSMLFLGFHHQSRFFGSVADVLMQQATARGAVETLDPQQCTSLMVFFAETRRQLTEDPDDCVRRLTDRFVDALVCEVASPAQCLLFFKSLVKWSSTKVAQPHCKRKHWREWSNTYRPLEWLHAPRPAHPTDTRPMLLAVCKHLCKRVHCFNMKELTGMLRAIAYVDFREAAFFTVFVDYLKERLGEMQEEDIANVTQAFNKAKIEEPHLFSLMGKRYQQLQANVMAVKRRGVLVRRTG</sequence>
<dbReference type="EMBL" id="FR823391">
    <property type="protein sequence ID" value="CBZ54108.1"/>
    <property type="molecule type" value="Genomic_DNA"/>
</dbReference>
<dbReference type="GeneID" id="13442088"/>
<proteinExistence type="predicted"/>
<dbReference type="OrthoDB" id="361350at2759"/>
<evidence type="ECO:0000313" key="3">
    <source>
        <dbReference type="EMBL" id="CEL68807.1"/>
    </source>
</evidence>